<dbReference type="RefSeq" id="WP_120045214.1">
    <property type="nucleotide sequence ID" value="NZ_QZFU01000055.1"/>
</dbReference>
<comment type="similarity">
    <text evidence="1">Belongs to the LysR transcriptional regulatory family.</text>
</comment>
<evidence type="ECO:0000256" key="3">
    <source>
        <dbReference type="ARBA" id="ARBA00023125"/>
    </source>
</evidence>
<name>A0A3A4K668_9NOCA</name>
<dbReference type="PRINTS" id="PR00039">
    <property type="entry name" value="HTHLYSR"/>
</dbReference>
<dbReference type="GO" id="GO:0003700">
    <property type="term" value="F:DNA-binding transcription factor activity"/>
    <property type="evidence" value="ECO:0007669"/>
    <property type="project" value="InterPro"/>
</dbReference>
<keyword evidence="3" id="KW-0238">DNA-binding</keyword>
<comment type="caution">
    <text evidence="7">The sequence shown here is derived from an EMBL/GenBank/DDBJ whole genome shotgun (WGS) entry which is preliminary data.</text>
</comment>
<keyword evidence="8" id="KW-1185">Reference proteome</keyword>
<reference evidence="7 8" key="1">
    <citation type="submission" date="2018-09" db="EMBL/GenBank/DDBJ databases">
        <title>YIM PH21274 draft genome.</title>
        <authorList>
            <person name="Miao C."/>
        </authorList>
    </citation>
    <scope>NUCLEOTIDE SEQUENCE [LARGE SCALE GENOMIC DNA]</scope>
    <source>
        <strain evidence="7 8">YIM PH 21724</strain>
    </source>
</reference>
<dbReference type="FunFam" id="1.10.10.10:FF:000001">
    <property type="entry name" value="LysR family transcriptional regulator"/>
    <property type="match status" value="1"/>
</dbReference>
<dbReference type="Pfam" id="PF00126">
    <property type="entry name" value="HTH_1"/>
    <property type="match status" value="1"/>
</dbReference>
<keyword evidence="4" id="KW-0010">Activator</keyword>
<proteinExistence type="inferred from homology"/>
<dbReference type="OrthoDB" id="3176554at2"/>
<dbReference type="InterPro" id="IPR036388">
    <property type="entry name" value="WH-like_DNA-bd_sf"/>
</dbReference>
<keyword evidence="5" id="KW-0804">Transcription</keyword>
<feature type="domain" description="HTH lysR-type" evidence="6">
    <location>
        <begin position="1"/>
        <end position="57"/>
    </location>
</feature>
<dbReference type="PROSITE" id="PS50931">
    <property type="entry name" value="HTH_LYSR"/>
    <property type="match status" value="1"/>
</dbReference>
<dbReference type="Gene3D" id="1.10.10.10">
    <property type="entry name" value="Winged helix-like DNA-binding domain superfamily/Winged helix DNA-binding domain"/>
    <property type="match status" value="1"/>
</dbReference>
<evidence type="ECO:0000256" key="2">
    <source>
        <dbReference type="ARBA" id="ARBA00023015"/>
    </source>
</evidence>
<evidence type="ECO:0000256" key="5">
    <source>
        <dbReference type="ARBA" id="ARBA00023163"/>
    </source>
</evidence>
<evidence type="ECO:0000259" key="6">
    <source>
        <dbReference type="PROSITE" id="PS50931"/>
    </source>
</evidence>
<organism evidence="7 8">
    <name type="scientific">Nocardia panacis</name>
    <dbReference type="NCBI Taxonomy" id="2340916"/>
    <lineage>
        <taxon>Bacteria</taxon>
        <taxon>Bacillati</taxon>
        <taxon>Actinomycetota</taxon>
        <taxon>Actinomycetes</taxon>
        <taxon>Mycobacteriales</taxon>
        <taxon>Nocardiaceae</taxon>
        <taxon>Nocardia</taxon>
    </lineage>
</organism>
<dbReference type="EMBL" id="QZFU01000055">
    <property type="protein sequence ID" value="RJO68410.1"/>
    <property type="molecule type" value="Genomic_DNA"/>
</dbReference>
<dbReference type="InterPro" id="IPR005119">
    <property type="entry name" value="LysR_subst-bd"/>
</dbReference>
<accession>A0A3A4K668</accession>
<evidence type="ECO:0000313" key="7">
    <source>
        <dbReference type="EMBL" id="RJO68410.1"/>
    </source>
</evidence>
<dbReference type="Gene3D" id="3.40.190.10">
    <property type="entry name" value="Periplasmic binding protein-like II"/>
    <property type="match status" value="1"/>
</dbReference>
<dbReference type="InterPro" id="IPR036390">
    <property type="entry name" value="WH_DNA-bd_sf"/>
</dbReference>
<protein>
    <submittedName>
        <fullName evidence="7">LysR family transcriptional regulator</fullName>
    </submittedName>
</protein>
<sequence length="201" mass="22178">MELRQLRYFVVLAEELHFRRAAEKLFISTPTLSQQIKGLEREMGGPLLIREPRVRLTAAGAVLLRTGREILRATESAIRETRREAGSPAPVLRFGFPNGVPPWLLARIGELLAARLPGARMVLFAGTTADQLRLLDADEVDLALVRDPVEAPARFSRIPLARAEFDDPQAGYTAVWRTASRHPAVESLVAAVRGGPLTREA</sequence>
<keyword evidence="2" id="KW-0805">Transcription regulation</keyword>
<dbReference type="PANTHER" id="PTHR30346:SF0">
    <property type="entry name" value="HCA OPERON TRANSCRIPTIONAL ACTIVATOR HCAR"/>
    <property type="match status" value="1"/>
</dbReference>
<dbReference type="GO" id="GO:0032993">
    <property type="term" value="C:protein-DNA complex"/>
    <property type="evidence" value="ECO:0007669"/>
    <property type="project" value="TreeGrafter"/>
</dbReference>
<dbReference type="GO" id="GO:0003677">
    <property type="term" value="F:DNA binding"/>
    <property type="evidence" value="ECO:0007669"/>
    <property type="project" value="UniProtKB-KW"/>
</dbReference>
<dbReference type="Proteomes" id="UP000266677">
    <property type="component" value="Unassembled WGS sequence"/>
</dbReference>
<evidence type="ECO:0000256" key="4">
    <source>
        <dbReference type="ARBA" id="ARBA00023159"/>
    </source>
</evidence>
<gene>
    <name evidence="7" type="ORF">D5S18_33965</name>
</gene>
<dbReference type="PANTHER" id="PTHR30346">
    <property type="entry name" value="TRANSCRIPTIONAL DUAL REGULATOR HCAR-RELATED"/>
    <property type="match status" value="1"/>
</dbReference>
<dbReference type="SUPFAM" id="SSF46785">
    <property type="entry name" value="Winged helix' DNA-binding domain"/>
    <property type="match status" value="1"/>
</dbReference>
<dbReference type="AlphaFoldDB" id="A0A3A4K668"/>
<evidence type="ECO:0000313" key="8">
    <source>
        <dbReference type="Proteomes" id="UP000266677"/>
    </source>
</evidence>
<evidence type="ECO:0000256" key="1">
    <source>
        <dbReference type="ARBA" id="ARBA00009437"/>
    </source>
</evidence>
<dbReference type="Pfam" id="PF03466">
    <property type="entry name" value="LysR_substrate"/>
    <property type="match status" value="1"/>
</dbReference>
<dbReference type="SUPFAM" id="SSF53850">
    <property type="entry name" value="Periplasmic binding protein-like II"/>
    <property type="match status" value="1"/>
</dbReference>
<dbReference type="InterPro" id="IPR000847">
    <property type="entry name" value="LysR_HTH_N"/>
</dbReference>